<organism evidence="2 3">
    <name type="scientific">Aquatica leii</name>
    <dbReference type="NCBI Taxonomy" id="1421715"/>
    <lineage>
        <taxon>Eukaryota</taxon>
        <taxon>Metazoa</taxon>
        <taxon>Ecdysozoa</taxon>
        <taxon>Arthropoda</taxon>
        <taxon>Hexapoda</taxon>
        <taxon>Insecta</taxon>
        <taxon>Pterygota</taxon>
        <taxon>Neoptera</taxon>
        <taxon>Endopterygota</taxon>
        <taxon>Coleoptera</taxon>
        <taxon>Polyphaga</taxon>
        <taxon>Elateriformia</taxon>
        <taxon>Elateroidea</taxon>
        <taxon>Lampyridae</taxon>
        <taxon>Luciolinae</taxon>
        <taxon>Aquatica</taxon>
    </lineage>
</organism>
<dbReference type="EMBL" id="JARPUR010000003">
    <property type="protein sequence ID" value="KAK4879299.1"/>
    <property type="molecule type" value="Genomic_DNA"/>
</dbReference>
<name>A0AAN7SGU2_9COLE</name>
<keyword evidence="3" id="KW-1185">Reference proteome</keyword>
<accession>A0AAN7SGU2</accession>
<feature type="region of interest" description="Disordered" evidence="1">
    <location>
        <begin position="1"/>
        <end position="90"/>
    </location>
</feature>
<evidence type="ECO:0000313" key="3">
    <source>
        <dbReference type="Proteomes" id="UP001353858"/>
    </source>
</evidence>
<gene>
    <name evidence="2" type="ORF">RN001_007445</name>
</gene>
<sequence>MHDRNAESWHKNNYYNRDRNSFSNNDNYYDRQGRRDENIKHSNEGNRLWNRNREGNQYWDKRNNYVNRNDDRQRYNREENKDRRSDEGRFERRVYRNNNITRGRGVARDQERNVTGHLNNVNVEIKRGDDELSADSDQDDIKVDNAKYEEKEIRRSQDNDNEIKKLKEDIEKREQQWREEK</sequence>
<dbReference type="AlphaFoldDB" id="A0AAN7SGU2"/>
<reference evidence="3" key="1">
    <citation type="submission" date="2023-01" db="EMBL/GenBank/DDBJ databases">
        <title>Key to firefly adult light organ development and bioluminescence: homeobox transcription factors regulate luciferase expression and transportation to peroxisome.</title>
        <authorList>
            <person name="Fu X."/>
        </authorList>
    </citation>
    <scope>NUCLEOTIDE SEQUENCE [LARGE SCALE GENOMIC DNA]</scope>
</reference>
<evidence type="ECO:0000256" key="1">
    <source>
        <dbReference type="SAM" id="MobiDB-lite"/>
    </source>
</evidence>
<dbReference type="Proteomes" id="UP001353858">
    <property type="component" value="Unassembled WGS sequence"/>
</dbReference>
<feature type="compositionally biased region" description="Basic and acidic residues" evidence="1">
    <location>
        <begin position="1"/>
        <end position="20"/>
    </location>
</feature>
<feature type="compositionally biased region" description="Basic and acidic residues" evidence="1">
    <location>
        <begin position="28"/>
        <end position="44"/>
    </location>
</feature>
<protein>
    <submittedName>
        <fullName evidence="2">Uncharacterized protein</fullName>
    </submittedName>
</protein>
<proteinExistence type="predicted"/>
<evidence type="ECO:0000313" key="2">
    <source>
        <dbReference type="EMBL" id="KAK4879299.1"/>
    </source>
</evidence>
<comment type="caution">
    <text evidence="2">The sequence shown here is derived from an EMBL/GenBank/DDBJ whole genome shotgun (WGS) entry which is preliminary data.</text>
</comment>
<feature type="compositionally biased region" description="Basic and acidic residues" evidence="1">
    <location>
        <begin position="51"/>
        <end position="90"/>
    </location>
</feature>